<evidence type="ECO:0000256" key="1">
    <source>
        <dbReference type="SAM" id="MobiDB-lite"/>
    </source>
</evidence>
<feature type="domain" description="YdbS-like PH" evidence="3">
    <location>
        <begin position="412"/>
        <end position="484"/>
    </location>
</feature>
<evidence type="ECO:0000259" key="3">
    <source>
        <dbReference type="Pfam" id="PF03703"/>
    </source>
</evidence>
<dbReference type="InterPro" id="IPR005182">
    <property type="entry name" value="YdbS-like_PH"/>
</dbReference>
<evidence type="ECO:0000256" key="2">
    <source>
        <dbReference type="SAM" id="Phobius"/>
    </source>
</evidence>
<feature type="domain" description="YdbS-like PH" evidence="3">
    <location>
        <begin position="66"/>
        <end position="145"/>
    </location>
</feature>
<gene>
    <name evidence="4" type="ORF">P5G51_001950</name>
</gene>
<reference evidence="4 5" key="1">
    <citation type="submission" date="2023-10" db="EMBL/GenBank/DDBJ databases">
        <title>179-bfca-hs.</title>
        <authorList>
            <person name="Miliotis G."/>
            <person name="Sengupta P."/>
            <person name="Hameed A."/>
            <person name="Chuvochina M."/>
            <person name="Mcdonagh F."/>
            <person name="Simpson A.C."/>
            <person name="Singh N.K."/>
            <person name="Rekha P.D."/>
            <person name="Raman K."/>
            <person name="Hugenholtz P."/>
            <person name="Venkateswaran K."/>
        </authorList>
    </citation>
    <scope>NUCLEOTIDE SEQUENCE [LARGE SCALE GENOMIC DNA]</scope>
    <source>
        <strain evidence="4 5">179-BFC-A-HS</strain>
    </source>
</reference>
<feature type="transmembrane region" description="Helical" evidence="2">
    <location>
        <begin position="12"/>
        <end position="36"/>
    </location>
</feature>
<dbReference type="EMBL" id="JAROCA020000001">
    <property type="protein sequence ID" value="MDY0404339.1"/>
    <property type="molecule type" value="Genomic_DNA"/>
</dbReference>
<dbReference type="PANTHER" id="PTHR34473:SF2">
    <property type="entry name" value="UPF0699 TRANSMEMBRANE PROTEIN YDBT"/>
    <property type="match status" value="1"/>
</dbReference>
<feature type="compositionally biased region" description="Basic and acidic residues" evidence="1">
    <location>
        <begin position="151"/>
        <end position="161"/>
    </location>
</feature>
<organism evidence="4 5">
    <name type="scientific">Tigheibacillus jepli</name>
    <dbReference type="NCBI Taxonomy" id="3035914"/>
    <lineage>
        <taxon>Bacteria</taxon>
        <taxon>Bacillati</taxon>
        <taxon>Bacillota</taxon>
        <taxon>Bacilli</taxon>
        <taxon>Bacillales</taxon>
        <taxon>Bacillaceae</taxon>
        <taxon>Tigheibacillus</taxon>
    </lineage>
</organism>
<dbReference type="Pfam" id="PF03703">
    <property type="entry name" value="bPH_2"/>
    <property type="match status" value="3"/>
</dbReference>
<name>A0ABU5CES9_9BACI</name>
<proteinExistence type="predicted"/>
<feature type="transmembrane region" description="Helical" evidence="2">
    <location>
        <begin position="388"/>
        <end position="411"/>
    </location>
</feature>
<dbReference type="PIRSF" id="PIRSF026631">
    <property type="entry name" value="UCP026631"/>
    <property type="match status" value="1"/>
</dbReference>
<dbReference type="RefSeq" id="WP_306065815.1">
    <property type="nucleotide sequence ID" value="NZ_JAROCA020000001.1"/>
</dbReference>
<dbReference type="Proteomes" id="UP001228376">
    <property type="component" value="Unassembled WGS sequence"/>
</dbReference>
<keyword evidence="2" id="KW-1133">Transmembrane helix</keyword>
<keyword evidence="2" id="KW-0812">Transmembrane</keyword>
<feature type="transmembrane region" description="Helical" evidence="2">
    <location>
        <begin position="226"/>
        <end position="254"/>
    </location>
</feature>
<feature type="region of interest" description="Disordered" evidence="1">
    <location>
        <begin position="151"/>
        <end position="170"/>
    </location>
</feature>
<feature type="domain" description="YdbS-like PH" evidence="3">
    <location>
        <begin position="254"/>
        <end position="336"/>
    </location>
</feature>
<evidence type="ECO:0000313" key="5">
    <source>
        <dbReference type="Proteomes" id="UP001228376"/>
    </source>
</evidence>
<feature type="transmembrane region" description="Helical" evidence="2">
    <location>
        <begin position="42"/>
        <end position="67"/>
    </location>
</feature>
<evidence type="ECO:0000313" key="4">
    <source>
        <dbReference type="EMBL" id="MDY0404339.1"/>
    </source>
</evidence>
<comment type="caution">
    <text evidence="4">The sequence shown here is derived from an EMBL/GenBank/DDBJ whole genome shotgun (WGS) entry which is preliminary data.</text>
</comment>
<keyword evidence="2" id="KW-0472">Membrane</keyword>
<keyword evidence="5" id="KW-1185">Reference proteome</keyword>
<sequence>MMNEPRRLHPLAMVFMFGESVKNGLIPLLAVIFGAVRKSGAYGWLIWLVLSVLFVVFFILPSVLGWLRYHYWVEDGELRIEHGIFFKHHRYIRKERIQTINRSVNVLHRMFGLEKMNIETAGGSGEPEATLAAIKIEEGQRLEAAIYQKSENKSNEKKHEPGPQQLENETVDAEKHLSTKDLLIAGLTSGKIGVVLLIVGAIYSQVQQFIPDEFYEDTFHRLFASGIQFIVVIIVLIAFLAWLSAVMGTVLVYWRFILVRKGKELQTVSGLLERRRIVLPLHRIQALRIVDGILRQPFGFVTVYAESAGGTGNDKEGDSIILFPLLKRKDVPRFLEEFVPGYPTDMDVSPVPKRALYRYVIRILVPMAIVAAAIVIMGYFWFWPWGALAVLLLPIAYAIGYAHYHSAAWGTTDRFRMLRFRTLNRTTVIVPRRNIQTRTMRQSWFQKRGRLATYQLTVMSKMAGTGKKFQVKHLDKADVQELIEEQ</sequence>
<dbReference type="PANTHER" id="PTHR34473">
    <property type="entry name" value="UPF0699 TRANSMEMBRANE PROTEIN YDBS"/>
    <property type="match status" value="1"/>
</dbReference>
<accession>A0ABU5CES9</accession>
<feature type="transmembrane region" description="Helical" evidence="2">
    <location>
        <begin position="182"/>
        <end position="206"/>
    </location>
</feature>
<protein>
    <submittedName>
        <fullName evidence="4">PH domain-containing protein</fullName>
    </submittedName>
</protein>
<feature type="transmembrane region" description="Helical" evidence="2">
    <location>
        <begin position="359"/>
        <end position="382"/>
    </location>
</feature>
<dbReference type="InterPro" id="IPR014529">
    <property type="entry name" value="UCP026631"/>
</dbReference>